<dbReference type="Proteomes" id="UP000015344">
    <property type="component" value="Unassembled WGS sequence"/>
</dbReference>
<sequence length="32" mass="4007">ISLTILPFVLGYQIWSYYVFRKRIDDKEHLEY</sequence>
<name>S9TTT7_PAEAL</name>
<proteinExistence type="predicted"/>
<reference evidence="1 2" key="1">
    <citation type="submission" date="2013-05" db="EMBL/GenBank/DDBJ databases">
        <authorList>
            <person name="Strain E.A."/>
            <person name="Brown E."/>
            <person name="Allard M.W."/>
            <person name="Luo Y.L."/>
        </authorList>
    </citation>
    <scope>NUCLEOTIDE SEQUENCE [LARGE SCALE GENOMIC DNA]</scope>
    <source>
        <strain evidence="1 2">TS-15</strain>
    </source>
</reference>
<dbReference type="EMBL" id="ATMT01000063">
    <property type="protein sequence ID" value="EPY05706.1"/>
    <property type="molecule type" value="Genomic_DNA"/>
</dbReference>
<dbReference type="AlphaFoldDB" id="S9TTT7"/>
<organism evidence="1 2">
    <name type="scientific">Paenibacillus alvei TS-15</name>
    <dbReference type="NCBI Taxonomy" id="1117108"/>
    <lineage>
        <taxon>Bacteria</taxon>
        <taxon>Bacillati</taxon>
        <taxon>Bacillota</taxon>
        <taxon>Bacilli</taxon>
        <taxon>Bacillales</taxon>
        <taxon>Paenibacillaceae</taxon>
        <taxon>Paenibacillus</taxon>
    </lineage>
</organism>
<gene>
    <name evidence="1" type="ORF">PAALTS15_18453</name>
</gene>
<accession>S9TTT7</accession>
<feature type="non-terminal residue" evidence="1">
    <location>
        <position position="1"/>
    </location>
</feature>
<evidence type="ECO:0000313" key="1">
    <source>
        <dbReference type="EMBL" id="EPY05706.1"/>
    </source>
</evidence>
<protein>
    <submittedName>
        <fullName evidence="1">Cytochrome d ubiquinol oxidase subunit II</fullName>
    </submittedName>
</protein>
<comment type="caution">
    <text evidence="1">The sequence shown here is derived from an EMBL/GenBank/DDBJ whole genome shotgun (WGS) entry which is preliminary data.</text>
</comment>
<evidence type="ECO:0000313" key="2">
    <source>
        <dbReference type="Proteomes" id="UP000015344"/>
    </source>
</evidence>